<accession>A0A9X3BTE1</accession>
<reference evidence="1" key="2">
    <citation type="journal article" date="2022" name="BMC Genomics">
        <title>Comparative genome analysis of mycobacteria focusing on tRNA and non-coding RNA.</title>
        <authorList>
            <person name="Behra P.R.K."/>
            <person name="Pettersson B.M.F."/>
            <person name="Ramesh M."/>
            <person name="Das S."/>
            <person name="Dasgupta S."/>
            <person name="Kirsebom L.A."/>
        </authorList>
    </citation>
    <scope>NUCLEOTIDE SEQUENCE</scope>
    <source>
        <strain evidence="1">DSM 44615</strain>
    </source>
</reference>
<feature type="non-terminal residue" evidence="1">
    <location>
        <position position="1"/>
    </location>
</feature>
<sequence>QGVSIGVPPGGLQKMEVDNIEVVDSPDLPPLWQVFGGYRRDDGNWGLPELSAEVASPDAALHIGPQFVILETAAADAAGSDVQGISAHVMFLARGKAGPFRVEAERFDGAAGTVAVRVHLYDEGNEDRLTTVGSYLFGTAA</sequence>
<dbReference type="EMBL" id="JACKSJ010000049">
    <property type="protein sequence ID" value="MCV7169533.1"/>
    <property type="molecule type" value="Genomic_DNA"/>
</dbReference>
<reference evidence="1" key="1">
    <citation type="submission" date="2020-07" db="EMBL/GenBank/DDBJ databases">
        <authorList>
            <person name="Pettersson B.M.F."/>
            <person name="Behra P.R.K."/>
            <person name="Ramesh M."/>
            <person name="Das S."/>
            <person name="Dasgupta S."/>
            <person name="Kirsebom L.A."/>
        </authorList>
    </citation>
    <scope>NUCLEOTIDE SEQUENCE</scope>
    <source>
        <strain evidence="1">DSM 44615</strain>
    </source>
</reference>
<protein>
    <submittedName>
        <fullName evidence="1">Uncharacterized protein</fullName>
    </submittedName>
</protein>
<name>A0A9X3BTE1_9MYCO</name>
<evidence type="ECO:0000313" key="2">
    <source>
        <dbReference type="Proteomes" id="UP001140293"/>
    </source>
</evidence>
<dbReference type="Proteomes" id="UP001140293">
    <property type="component" value="Unassembled WGS sequence"/>
</dbReference>
<organism evidence="1 2">
    <name type="scientific">[Mycobacterium] manitobense</name>
    <dbReference type="NCBI Taxonomy" id="190147"/>
    <lineage>
        <taxon>Bacteria</taxon>
        <taxon>Bacillati</taxon>
        <taxon>Actinomycetota</taxon>
        <taxon>Actinomycetes</taxon>
        <taxon>Mycobacteriales</taxon>
        <taxon>Mycobacteriaceae</taxon>
        <taxon>Mycolicibacterium</taxon>
    </lineage>
</organism>
<evidence type="ECO:0000313" key="1">
    <source>
        <dbReference type="EMBL" id="MCV7169533.1"/>
    </source>
</evidence>
<gene>
    <name evidence="1" type="ORF">H7I41_06310</name>
</gene>
<keyword evidence="2" id="KW-1185">Reference proteome</keyword>
<dbReference type="AlphaFoldDB" id="A0A9X3BTE1"/>
<proteinExistence type="predicted"/>
<comment type="caution">
    <text evidence="1">The sequence shown here is derived from an EMBL/GenBank/DDBJ whole genome shotgun (WGS) entry which is preliminary data.</text>
</comment>